<evidence type="ECO:0000313" key="5">
    <source>
        <dbReference type="Proteomes" id="UP000008144"/>
    </source>
</evidence>
<keyword evidence="3" id="KW-0472">Membrane</keyword>
<dbReference type="OMA" id="ANASMWT"/>
<protein>
    <recommendedName>
        <fullName evidence="6">Lysophospholipid acyltransferase 7</fullName>
    </recommendedName>
</protein>
<evidence type="ECO:0008006" key="6">
    <source>
        <dbReference type="Google" id="ProtNLM"/>
    </source>
</evidence>
<dbReference type="GeneTree" id="ENSGT01030000234564"/>
<dbReference type="STRING" id="7719.ENSCINP00000007680"/>
<keyword evidence="5" id="KW-1185">Reference proteome</keyword>
<feature type="transmembrane region" description="Helical" evidence="3">
    <location>
        <begin position="139"/>
        <end position="156"/>
    </location>
</feature>
<comment type="similarity">
    <text evidence="2">Belongs to the membrane-bound acyltransferase family.</text>
</comment>
<feature type="transmembrane region" description="Helical" evidence="3">
    <location>
        <begin position="76"/>
        <end position="94"/>
    </location>
</feature>
<reference evidence="4" key="2">
    <citation type="submission" date="2025-08" db="UniProtKB">
        <authorList>
            <consortium name="Ensembl"/>
        </authorList>
    </citation>
    <scope>IDENTIFICATION</scope>
</reference>
<reference evidence="5" key="1">
    <citation type="journal article" date="2002" name="Science">
        <title>The draft genome of Ciona intestinalis: insights into chordate and vertebrate origins.</title>
        <authorList>
            <person name="Dehal P."/>
            <person name="Satou Y."/>
            <person name="Campbell R.K."/>
            <person name="Chapman J."/>
            <person name="Degnan B."/>
            <person name="De Tomaso A."/>
            <person name="Davidson B."/>
            <person name="Di Gregorio A."/>
            <person name="Gelpke M."/>
            <person name="Goodstein D.M."/>
            <person name="Harafuji N."/>
            <person name="Hastings K.E."/>
            <person name="Ho I."/>
            <person name="Hotta K."/>
            <person name="Huang W."/>
            <person name="Kawashima T."/>
            <person name="Lemaire P."/>
            <person name="Martinez D."/>
            <person name="Meinertzhagen I.A."/>
            <person name="Necula S."/>
            <person name="Nonaka M."/>
            <person name="Putnam N."/>
            <person name="Rash S."/>
            <person name="Saiga H."/>
            <person name="Satake M."/>
            <person name="Terry A."/>
            <person name="Yamada L."/>
            <person name="Wang H.G."/>
            <person name="Awazu S."/>
            <person name="Azumi K."/>
            <person name="Boore J."/>
            <person name="Branno M."/>
            <person name="Chin-Bow S."/>
            <person name="DeSantis R."/>
            <person name="Doyle S."/>
            <person name="Francino P."/>
            <person name="Keys D.N."/>
            <person name="Haga S."/>
            <person name="Hayashi H."/>
            <person name="Hino K."/>
            <person name="Imai K.S."/>
            <person name="Inaba K."/>
            <person name="Kano S."/>
            <person name="Kobayashi K."/>
            <person name="Kobayashi M."/>
            <person name="Lee B.I."/>
            <person name="Makabe K.W."/>
            <person name="Manohar C."/>
            <person name="Matassi G."/>
            <person name="Medina M."/>
            <person name="Mochizuki Y."/>
            <person name="Mount S."/>
            <person name="Morishita T."/>
            <person name="Miura S."/>
            <person name="Nakayama A."/>
            <person name="Nishizaka S."/>
            <person name="Nomoto H."/>
            <person name="Ohta F."/>
            <person name="Oishi K."/>
            <person name="Rigoutsos I."/>
            <person name="Sano M."/>
            <person name="Sasaki A."/>
            <person name="Sasakura Y."/>
            <person name="Shoguchi E."/>
            <person name="Shin-i T."/>
            <person name="Spagnuolo A."/>
            <person name="Stainier D."/>
            <person name="Suzuki M.M."/>
            <person name="Tassy O."/>
            <person name="Takatori N."/>
            <person name="Tokuoka M."/>
            <person name="Yagi K."/>
            <person name="Yoshizaki F."/>
            <person name="Wada S."/>
            <person name="Zhang C."/>
            <person name="Hyatt P.D."/>
            <person name="Larimer F."/>
            <person name="Detter C."/>
            <person name="Doggett N."/>
            <person name="Glavina T."/>
            <person name="Hawkins T."/>
            <person name="Richardson P."/>
            <person name="Lucas S."/>
            <person name="Kohara Y."/>
            <person name="Levine M."/>
            <person name="Satoh N."/>
            <person name="Rokhsar D.S."/>
        </authorList>
    </citation>
    <scope>NUCLEOTIDE SEQUENCE [LARGE SCALE GENOMIC DNA]</scope>
</reference>
<dbReference type="AlphaFoldDB" id="F6W8F2"/>
<comment type="pathway">
    <text evidence="1">Lipid metabolism.</text>
</comment>
<name>F6W8F2_CIOIN</name>
<evidence type="ECO:0000256" key="2">
    <source>
        <dbReference type="ARBA" id="ARBA00010323"/>
    </source>
</evidence>
<dbReference type="InParanoid" id="F6W8F2"/>
<dbReference type="HOGENOM" id="CLU_011340_1_0_1"/>
<keyword evidence="3" id="KW-0812">Transmembrane</keyword>
<dbReference type="Ensembl" id="ENSCINT00000007680.3">
    <property type="protein sequence ID" value="ENSCINP00000007680.3"/>
    <property type="gene ID" value="ENSCING00000012324.2"/>
</dbReference>
<reference evidence="4" key="3">
    <citation type="submission" date="2025-09" db="UniProtKB">
        <authorList>
            <consortium name="Ensembl"/>
        </authorList>
    </citation>
    <scope>IDENTIFICATION</scope>
</reference>
<sequence>MNDEIIYSLILFLSIVVGFPLRKLKSFKAKQIATGGFGFLVVFGVCGFDGLYSFIACVVNTVIIKCLRRKTAFVSFIWSFSFLLFFRCVTWFGLERPSALANAVQLMLTLKLVSVAIEIQDYRSNKRGLVSEPTTMDMFWYSYCYTGLFTGPFFKYRTYHDYLANETETFIPWKKEVFTRLQNIGMFGVLYAVVSFNFNINVPKSDAFYEQPFWFR</sequence>
<keyword evidence="3" id="KW-1133">Transmembrane helix</keyword>
<dbReference type="Proteomes" id="UP000008144">
    <property type="component" value="Unassembled WGS sequence"/>
</dbReference>
<evidence type="ECO:0000256" key="1">
    <source>
        <dbReference type="ARBA" id="ARBA00005189"/>
    </source>
</evidence>
<dbReference type="InterPro" id="IPR049941">
    <property type="entry name" value="LPLAT_7/PORCN-like"/>
</dbReference>
<feature type="transmembrane region" description="Helical" evidence="3">
    <location>
        <begin position="36"/>
        <end position="64"/>
    </location>
</feature>
<feature type="transmembrane region" description="Helical" evidence="3">
    <location>
        <begin position="177"/>
        <end position="198"/>
    </location>
</feature>
<proteinExistence type="inferred from homology"/>
<evidence type="ECO:0000313" key="4">
    <source>
        <dbReference type="Ensembl" id="ENSCINP00000007680.3"/>
    </source>
</evidence>
<evidence type="ECO:0000256" key="3">
    <source>
        <dbReference type="SAM" id="Phobius"/>
    </source>
</evidence>
<dbReference type="PANTHER" id="PTHR13906">
    <property type="entry name" value="PORCUPINE"/>
    <property type="match status" value="1"/>
</dbReference>
<accession>F6W8F2</accession>
<organism evidence="4 5">
    <name type="scientific">Ciona intestinalis</name>
    <name type="common">Transparent sea squirt</name>
    <name type="synonym">Ascidia intestinalis</name>
    <dbReference type="NCBI Taxonomy" id="7719"/>
    <lineage>
        <taxon>Eukaryota</taxon>
        <taxon>Metazoa</taxon>
        <taxon>Chordata</taxon>
        <taxon>Tunicata</taxon>
        <taxon>Ascidiacea</taxon>
        <taxon>Phlebobranchia</taxon>
        <taxon>Cionidae</taxon>
        <taxon>Ciona</taxon>
    </lineage>
</organism>
<dbReference type="PANTHER" id="PTHR13906:SF16">
    <property type="entry name" value="LYSOPHOSPHOLIPID ACYLTRANSFERASE 7"/>
    <property type="match status" value="1"/>
</dbReference>
<feature type="transmembrane region" description="Helical" evidence="3">
    <location>
        <begin position="6"/>
        <end position="24"/>
    </location>
</feature>